<reference evidence="11 12" key="1">
    <citation type="submission" date="2019-09" db="EMBL/GenBank/DDBJ databases">
        <title>Bird 10,000 Genomes (B10K) Project - Family phase.</title>
        <authorList>
            <person name="Zhang G."/>
        </authorList>
    </citation>
    <scope>NUCLEOTIDE SEQUENCE [LARGE SCALE GENOMIC DNA]</scope>
    <source>
        <strain evidence="11">B10K-DU-002-47</strain>
        <tissue evidence="11">Muscle</tissue>
    </source>
</reference>
<dbReference type="GO" id="GO:0005615">
    <property type="term" value="C:extracellular space"/>
    <property type="evidence" value="ECO:0007669"/>
    <property type="project" value="UniProtKB-ARBA"/>
</dbReference>
<evidence type="ECO:0000256" key="5">
    <source>
        <dbReference type="ARBA" id="ARBA00022729"/>
    </source>
</evidence>
<dbReference type="GO" id="GO:0106274">
    <property type="term" value="F:NAD+-protein-arginine ADP-ribosyltransferase activity"/>
    <property type="evidence" value="ECO:0007669"/>
    <property type="project" value="UniProtKB-EC"/>
</dbReference>
<evidence type="ECO:0000256" key="2">
    <source>
        <dbReference type="ARBA" id="ARBA00022676"/>
    </source>
</evidence>
<evidence type="ECO:0000256" key="7">
    <source>
        <dbReference type="ARBA" id="ARBA00023027"/>
    </source>
</evidence>
<feature type="non-terminal residue" evidence="11">
    <location>
        <position position="263"/>
    </location>
</feature>
<dbReference type="GO" id="GO:0046677">
    <property type="term" value="P:response to antibiotic"/>
    <property type="evidence" value="ECO:0007669"/>
    <property type="project" value="UniProtKB-ARBA"/>
</dbReference>
<organism evidence="11 12">
    <name type="scientific">Thinocorus orbignyianus</name>
    <dbReference type="NCBI Taxonomy" id="161742"/>
    <lineage>
        <taxon>Eukaryota</taxon>
        <taxon>Metazoa</taxon>
        <taxon>Chordata</taxon>
        <taxon>Craniata</taxon>
        <taxon>Vertebrata</taxon>
        <taxon>Euteleostomi</taxon>
        <taxon>Archelosauria</taxon>
        <taxon>Archosauria</taxon>
        <taxon>Dinosauria</taxon>
        <taxon>Saurischia</taxon>
        <taxon>Theropoda</taxon>
        <taxon>Coelurosauria</taxon>
        <taxon>Aves</taxon>
        <taxon>Neognathae</taxon>
        <taxon>Neoaves</taxon>
        <taxon>Aequornithes</taxon>
        <taxon>Ciconiiformes</taxon>
        <taxon>Thinocoridae</taxon>
        <taxon>Thinocorus</taxon>
    </lineage>
</organism>
<evidence type="ECO:0000256" key="10">
    <source>
        <dbReference type="RuleBase" id="RU361228"/>
    </source>
</evidence>
<dbReference type="OrthoDB" id="423533at2759"/>
<keyword evidence="7 10" id="KW-0520">NAD</keyword>
<dbReference type="AlphaFoldDB" id="A0A7L1XDB3"/>
<dbReference type="SUPFAM" id="SSF56399">
    <property type="entry name" value="ADP-ribosylation"/>
    <property type="match status" value="1"/>
</dbReference>
<keyword evidence="12" id="KW-1185">Reference proteome</keyword>
<dbReference type="GO" id="GO:0003950">
    <property type="term" value="F:NAD+ poly-ADP-ribosyltransferase activity"/>
    <property type="evidence" value="ECO:0007669"/>
    <property type="project" value="TreeGrafter"/>
</dbReference>
<name>A0A7L1XDB3_9AVES</name>
<dbReference type="EC" id="2.4.2.31" evidence="10"/>
<feature type="signal peptide" evidence="10">
    <location>
        <begin position="1"/>
        <end position="16"/>
    </location>
</feature>
<evidence type="ECO:0000256" key="6">
    <source>
        <dbReference type="ARBA" id="ARBA00022857"/>
    </source>
</evidence>
<keyword evidence="5 10" id="KW-0732">Signal</keyword>
<evidence type="ECO:0000313" key="12">
    <source>
        <dbReference type="Proteomes" id="UP000565698"/>
    </source>
</evidence>
<comment type="caution">
    <text evidence="11">The sequence shown here is derived from an EMBL/GenBank/DDBJ whole genome shotgun (WGS) entry which is preliminary data.</text>
</comment>
<dbReference type="Gene3D" id="3.90.176.10">
    <property type="entry name" value="Toxin ADP-ribosyltransferase, Chain A, domain 1"/>
    <property type="match status" value="1"/>
</dbReference>
<sequence length="263" mass="30363">MDHLVLGLVLLATTWAAGNPLHQRDPRAMEEKVLDMALTTFDDQYLGCNTSMWNLLGNLNRTEFSNNSVYAEAWTKAAEEWRNRERHVPRPAGMKTEHAVAILAYTLHGRLFQTFNAAVREAGRSRREYLDKFQFKVLHFLLTQALSILHEAQPHRCHHVYRGVLGIRFTARQKDLVRFGQFTSSSLQNKSALHFGQDTFFSVYTCYGVPIRDFSSYPDEDEVLIPPYERFQVTGITKRGDRACIHLHSWDTFSNHSCEWVKG</sequence>
<dbReference type="EMBL" id="VXBW01003044">
    <property type="protein sequence ID" value="NXP06944.1"/>
    <property type="molecule type" value="Genomic_DNA"/>
</dbReference>
<dbReference type="InterPro" id="IPR050999">
    <property type="entry name" value="ADP-ribosyltransferase_ARG"/>
</dbReference>
<keyword evidence="3 10" id="KW-0808">Transferase</keyword>
<dbReference type="GO" id="GO:0016779">
    <property type="term" value="F:nucleotidyltransferase activity"/>
    <property type="evidence" value="ECO:0007669"/>
    <property type="project" value="UniProtKB-KW"/>
</dbReference>
<keyword evidence="2 10" id="KW-0328">Glycosyltransferase</keyword>
<evidence type="ECO:0000256" key="3">
    <source>
        <dbReference type="ARBA" id="ARBA00022679"/>
    </source>
</evidence>
<comment type="similarity">
    <text evidence="1 10">Belongs to the Arg-specific ADP-ribosyltransferase family.</text>
</comment>
<keyword evidence="6 10" id="KW-0521">NADP</keyword>
<evidence type="ECO:0000256" key="9">
    <source>
        <dbReference type="ARBA" id="ARBA00047597"/>
    </source>
</evidence>
<dbReference type="PROSITE" id="PS01291">
    <property type="entry name" value="ART"/>
    <property type="match status" value="1"/>
</dbReference>
<evidence type="ECO:0000313" key="11">
    <source>
        <dbReference type="EMBL" id="NXP06944.1"/>
    </source>
</evidence>
<proteinExistence type="inferred from homology"/>
<dbReference type="InterPro" id="IPR000768">
    <property type="entry name" value="ART"/>
</dbReference>
<dbReference type="PROSITE" id="PS51996">
    <property type="entry name" value="TR_MART"/>
    <property type="match status" value="1"/>
</dbReference>
<dbReference type="GO" id="GO:0044194">
    <property type="term" value="C:cytolytic granule"/>
    <property type="evidence" value="ECO:0007669"/>
    <property type="project" value="UniProtKB-ARBA"/>
</dbReference>
<comment type="catalytic activity">
    <reaction evidence="9 10">
        <text>L-arginyl-[protein] + NAD(+) = N(omega)-(ADP-D-ribosyl)-L-arginyl-[protein] + nicotinamide + H(+)</text>
        <dbReference type="Rhea" id="RHEA:19149"/>
        <dbReference type="Rhea" id="RHEA-COMP:10532"/>
        <dbReference type="Rhea" id="RHEA-COMP:15087"/>
        <dbReference type="ChEBI" id="CHEBI:15378"/>
        <dbReference type="ChEBI" id="CHEBI:17154"/>
        <dbReference type="ChEBI" id="CHEBI:29965"/>
        <dbReference type="ChEBI" id="CHEBI:57540"/>
        <dbReference type="ChEBI" id="CHEBI:142554"/>
        <dbReference type="EC" id="2.4.2.31"/>
    </reaction>
</comment>
<dbReference type="PANTHER" id="PTHR10339">
    <property type="entry name" value="ADP-RIBOSYLTRANSFERASE"/>
    <property type="match status" value="1"/>
</dbReference>
<keyword evidence="4" id="KW-0548">Nucleotidyltransferase</keyword>
<protein>
    <recommendedName>
        <fullName evidence="10">NAD(P)(+)--arginine ADP-ribosyltransferase</fullName>
        <ecNumber evidence="10">2.4.2.31</ecNumber>
    </recommendedName>
    <alternativeName>
        <fullName evidence="10">Mono(ADP-ribosyl)transferase</fullName>
    </alternativeName>
</protein>
<evidence type="ECO:0000256" key="4">
    <source>
        <dbReference type="ARBA" id="ARBA00022695"/>
    </source>
</evidence>
<dbReference type="Pfam" id="PF01129">
    <property type="entry name" value="ART"/>
    <property type="match status" value="1"/>
</dbReference>
<accession>A0A7L1XDB3</accession>
<evidence type="ECO:0000256" key="8">
    <source>
        <dbReference type="ARBA" id="ARBA00023157"/>
    </source>
</evidence>
<gene>
    <name evidence="11" type="primary">Madprt</name>
    <name evidence="11" type="ORF">THIORB_R08717</name>
</gene>
<feature type="non-terminal residue" evidence="11">
    <location>
        <position position="1"/>
    </location>
</feature>
<dbReference type="PANTHER" id="PTHR10339:SF19">
    <property type="entry name" value="GPI-LINKED NAD(P)(+)--ARGININE ADP-RIBOSYLTRANSFERASE 1"/>
    <property type="match status" value="1"/>
</dbReference>
<evidence type="ECO:0000256" key="1">
    <source>
        <dbReference type="ARBA" id="ARBA00009558"/>
    </source>
</evidence>
<dbReference type="Proteomes" id="UP000565698">
    <property type="component" value="Unassembled WGS sequence"/>
</dbReference>
<dbReference type="FunFam" id="3.90.176.10:FF:000001">
    <property type="entry name" value="NAD(P)(+)--arginine ADP-ribosyltransferase"/>
    <property type="match status" value="1"/>
</dbReference>
<keyword evidence="8" id="KW-1015">Disulfide bond</keyword>
<dbReference type="PRINTS" id="PR00970">
    <property type="entry name" value="RIBTRNSFRASE"/>
</dbReference>
<feature type="chain" id="PRO_5029950359" description="NAD(P)(+)--arginine ADP-ribosyltransferase" evidence="10">
    <location>
        <begin position="17"/>
        <end position="263"/>
    </location>
</feature>